<feature type="region of interest" description="Disordered" evidence="2">
    <location>
        <begin position="1"/>
        <end position="84"/>
    </location>
</feature>
<feature type="coiled-coil region" evidence="1">
    <location>
        <begin position="87"/>
        <end position="152"/>
    </location>
</feature>
<keyword evidence="5" id="KW-1185">Reference proteome</keyword>
<feature type="transmembrane region" description="Helical" evidence="3">
    <location>
        <begin position="228"/>
        <end position="245"/>
    </location>
</feature>
<dbReference type="Proteomes" id="UP000225706">
    <property type="component" value="Unassembled WGS sequence"/>
</dbReference>
<evidence type="ECO:0000256" key="1">
    <source>
        <dbReference type="SAM" id="Coils"/>
    </source>
</evidence>
<comment type="caution">
    <text evidence="4">The sequence shown here is derived from an EMBL/GenBank/DDBJ whole genome shotgun (WGS) entry which is preliminary data.</text>
</comment>
<dbReference type="EMBL" id="LSMT01000840">
    <property type="protein sequence ID" value="PFX14092.1"/>
    <property type="molecule type" value="Genomic_DNA"/>
</dbReference>
<feature type="compositionally biased region" description="Basic and acidic residues" evidence="2">
    <location>
        <begin position="64"/>
        <end position="73"/>
    </location>
</feature>
<evidence type="ECO:0000256" key="2">
    <source>
        <dbReference type="SAM" id="MobiDB-lite"/>
    </source>
</evidence>
<proteinExistence type="predicted"/>
<evidence type="ECO:0000313" key="5">
    <source>
        <dbReference type="Proteomes" id="UP000225706"/>
    </source>
</evidence>
<feature type="compositionally biased region" description="Polar residues" evidence="2">
    <location>
        <begin position="1"/>
        <end position="11"/>
    </location>
</feature>
<feature type="transmembrane region" description="Helical" evidence="3">
    <location>
        <begin position="159"/>
        <end position="182"/>
    </location>
</feature>
<gene>
    <name evidence="4" type="ORF">AWC38_SpisGene21773</name>
</gene>
<protein>
    <submittedName>
        <fullName evidence="4">Uncharacterized protein</fullName>
    </submittedName>
</protein>
<feature type="compositionally biased region" description="Acidic residues" evidence="2">
    <location>
        <begin position="20"/>
        <end position="39"/>
    </location>
</feature>
<keyword evidence="1" id="KW-0175">Coiled coil</keyword>
<keyword evidence="3" id="KW-0472">Membrane</keyword>
<feature type="compositionally biased region" description="Polar residues" evidence="2">
    <location>
        <begin position="40"/>
        <end position="53"/>
    </location>
</feature>
<feature type="transmembrane region" description="Helical" evidence="3">
    <location>
        <begin position="203"/>
        <end position="222"/>
    </location>
</feature>
<keyword evidence="3" id="KW-0812">Transmembrane</keyword>
<reference evidence="5" key="1">
    <citation type="journal article" date="2017" name="bioRxiv">
        <title>Comparative analysis of the genomes of Stylophora pistillata and Acropora digitifera provides evidence for extensive differences between species of corals.</title>
        <authorList>
            <person name="Voolstra C.R."/>
            <person name="Li Y."/>
            <person name="Liew Y.J."/>
            <person name="Baumgarten S."/>
            <person name="Zoccola D."/>
            <person name="Flot J.-F."/>
            <person name="Tambutte S."/>
            <person name="Allemand D."/>
            <person name="Aranda M."/>
        </authorList>
    </citation>
    <scope>NUCLEOTIDE SEQUENCE [LARGE SCALE GENOMIC DNA]</scope>
</reference>
<name>A0A2B4RCW2_STYPI</name>
<dbReference type="AlphaFoldDB" id="A0A2B4RCW2"/>
<organism evidence="4 5">
    <name type="scientific">Stylophora pistillata</name>
    <name type="common">Smooth cauliflower coral</name>
    <dbReference type="NCBI Taxonomy" id="50429"/>
    <lineage>
        <taxon>Eukaryota</taxon>
        <taxon>Metazoa</taxon>
        <taxon>Cnidaria</taxon>
        <taxon>Anthozoa</taxon>
        <taxon>Hexacorallia</taxon>
        <taxon>Scleractinia</taxon>
        <taxon>Astrocoeniina</taxon>
        <taxon>Pocilloporidae</taxon>
        <taxon>Stylophora</taxon>
    </lineage>
</organism>
<evidence type="ECO:0000256" key="3">
    <source>
        <dbReference type="SAM" id="Phobius"/>
    </source>
</evidence>
<sequence length="246" mass="26989">MSASDPGTNFGDTDPLLEHNDDDDDDDDERSEAGADEGDTTTPFQPDENSTPGPSGEEIPMTTMKREQEKSSKTAETSFTEEREVLIAQKDKEIEKLQESIQDDRDIANDENENPAIRERARERIAENQEQIDALENERERQEERLSLRERVRNIFKKYGFTVSAVVLAVGTTIGVIVSTLTKGLKTVAKGVGNGLKTLGKKFAGILPGLIGSIVGFVFRAAGSVNSFLGQNAWVLIMGVAILMVE</sequence>
<evidence type="ECO:0000313" key="4">
    <source>
        <dbReference type="EMBL" id="PFX14092.1"/>
    </source>
</evidence>
<accession>A0A2B4RCW2</accession>
<keyword evidence="3" id="KW-1133">Transmembrane helix</keyword>